<evidence type="ECO:0000313" key="1">
    <source>
        <dbReference type="EMBL" id="CAF3515723.1"/>
    </source>
</evidence>
<dbReference type="EMBL" id="CAJNYD010003524">
    <property type="protein sequence ID" value="CAF3515723.1"/>
    <property type="molecule type" value="Genomic_DNA"/>
</dbReference>
<proteinExistence type="predicted"/>
<reference evidence="1" key="1">
    <citation type="submission" date="2021-02" db="EMBL/GenBank/DDBJ databases">
        <authorList>
            <person name="Nowell W R."/>
        </authorList>
    </citation>
    <scope>NUCLEOTIDE SEQUENCE</scope>
</reference>
<protein>
    <submittedName>
        <fullName evidence="1">Uncharacterized protein</fullName>
    </submittedName>
</protein>
<accession>A0A818I8F2</accession>
<gene>
    <name evidence="1" type="ORF">LUA448_LOCUS26141</name>
</gene>
<name>A0A818I8F2_9BILA</name>
<evidence type="ECO:0000313" key="2">
    <source>
        <dbReference type="Proteomes" id="UP000663833"/>
    </source>
</evidence>
<organism evidence="1 2">
    <name type="scientific">Rotaria socialis</name>
    <dbReference type="NCBI Taxonomy" id="392032"/>
    <lineage>
        <taxon>Eukaryota</taxon>
        <taxon>Metazoa</taxon>
        <taxon>Spiralia</taxon>
        <taxon>Gnathifera</taxon>
        <taxon>Rotifera</taxon>
        <taxon>Eurotatoria</taxon>
        <taxon>Bdelloidea</taxon>
        <taxon>Philodinida</taxon>
        <taxon>Philodinidae</taxon>
        <taxon>Rotaria</taxon>
    </lineage>
</organism>
<dbReference type="AlphaFoldDB" id="A0A818I8F2"/>
<sequence length="97" mass="11046">MKPRDSSIPGSGRSEILYNVKKTDSMFIKLPPAADCLQYVQDSKYLIARERCEFISRLLNNNVAAARDSSNVDYDVTKLGTRQQQSQKRSKETVFQV</sequence>
<dbReference type="Proteomes" id="UP000663833">
    <property type="component" value="Unassembled WGS sequence"/>
</dbReference>
<comment type="caution">
    <text evidence="1">The sequence shown here is derived from an EMBL/GenBank/DDBJ whole genome shotgun (WGS) entry which is preliminary data.</text>
</comment>